<protein>
    <submittedName>
        <fullName evidence="1">Uncharacterized protein</fullName>
    </submittedName>
</protein>
<organism evidence="1 2">
    <name type="scientific">Mycobacterium tuberculosis</name>
    <dbReference type="NCBI Taxonomy" id="1773"/>
    <lineage>
        <taxon>Bacteria</taxon>
        <taxon>Bacillati</taxon>
        <taxon>Actinomycetota</taxon>
        <taxon>Actinomycetes</taxon>
        <taxon>Mycobacteriales</taxon>
        <taxon>Mycobacteriaceae</taxon>
        <taxon>Mycobacterium</taxon>
        <taxon>Mycobacterium tuberculosis complex</taxon>
    </lineage>
</organism>
<gene>
    <name evidence="1" type="ORF">ERS027659_04478</name>
</gene>
<dbReference type="EMBL" id="CNFT01001640">
    <property type="protein sequence ID" value="CKT48537.1"/>
    <property type="molecule type" value="Genomic_DNA"/>
</dbReference>
<name>A0A655C1Y6_MYCTX</name>
<sequence length="102" mass="11026">MAKRVRADVGCSHGNDGATVIDRHETRSEDLGKVRVVGLGTEDEVGAGCQHALQARLPDVPEVRVLPRALRVLVGQMDHAIEGEQLPHPCNALGARNRLCCR</sequence>
<proteinExistence type="predicted"/>
<evidence type="ECO:0000313" key="1">
    <source>
        <dbReference type="EMBL" id="CKT48537.1"/>
    </source>
</evidence>
<evidence type="ECO:0000313" key="2">
    <source>
        <dbReference type="Proteomes" id="UP000050164"/>
    </source>
</evidence>
<dbReference type="AlphaFoldDB" id="A0A655C1Y6"/>
<reference evidence="1 2" key="1">
    <citation type="submission" date="2015-03" db="EMBL/GenBank/DDBJ databases">
        <authorList>
            <consortium name="Pathogen Informatics"/>
        </authorList>
    </citation>
    <scope>NUCLEOTIDE SEQUENCE [LARGE SCALE GENOMIC DNA]</scope>
    <source>
        <strain evidence="1 2">Bir 185</strain>
    </source>
</reference>
<accession>A0A655C1Y6</accession>
<dbReference type="Proteomes" id="UP000050164">
    <property type="component" value="Unassembled WGS sequence"/>
</dbReference>